<dbReference type="RefSeq" id="WP_316026286.1">
    <property type="nucleotide sequence ID" value="NZ_JAWDIO010000002.1"/>
</dbReference>
<gene>
    <name evidence="1" type="ORF">RS130_12940</name>
</gene>
<dbReference type="PROSITE" id="PS51257">
    <property type="entry name" value="PROKAR_LIPOPROTEIN"/>
    <property type="match status" value="1"/>
</dbReference>
<organism evidence="1 2">
    <name type="scientific">Paraglaciecola aquimarina</name>
    <dbReference type="NCBI Taxonomy" id="1235557"/>
    <lineage>
        <taxon>Bacteria</taxon>
        <taxon>Pseudomonadati</taxon>
        <taxon>Pseudomonadota</taxon>
        <taxon>Gammaproteobacteria</taxon>
        <taxon>Alteromonadales</taxon>
        <taxon>Alteromonadaceae</taxon>
        <taxon>Paraglaciecola</taxon>
    </lineage>
</organism>
<name>A0ABU3SXG1_9ALTE</name>
<keyword evidence="2" id="KW-1185">Reference proteome</keyword>
<dbReference type="EMBL" id="JAWDIO010000002">
    <property type="protein sequence ID" value="MDU0354703.1"/>
    <property type="molecule type" value="Genomic_DNA"/>
</dbReference>
<proteinExistence type="predicted"/>
<protein>
    <submittedName>
        <fullName evidence="1">Uncharacterized protein</fullName>
    </submittedName>
</protein>
<evidence type="ECO:0000313" key="2">
    <source>
        <dbReference type="Proteomes" id="UP001247805"/>
    </source>
</evidence>
<evidence type="ECO:0000313" key="1">
    <source>
        <dbReference type="EMBL" id="MDU0354703.1"/>
    </source>
</evidence>
<comment type="caution">
    <text evidence="1">The sequence shown here is derived from an EMBL/GenBank/DDBJ whole genome shotgun (WGS) entry which is preliminary data.</text>
</comment>
<accession>A0ABU3SXG1</accession>
<dbReference type="Proteomes" id="UP001247805">
    <property type="component" value="Unassembled WGS sequence"/>
</dbReference>
<sequence>MKTLSRFVFVIGIAFGSVLLFGCGEDNQPTTAEKSSQKVLIFSRTMGYRHKSIEPELSG</sequence>
<reference evidence="1 2" key="1">
    <citation type="submission" date="2023-10" db="EMBL/GenBank/DDBJ databases">
        <title>Glaciecola aquimarina strain GGW-M5 nov., isolated from a coastal seawater.</title>
        <authorList>
            <person name="Bayburt H."/>
            <person name="Kim J.M."/>
            <person name="Choi B.J."/>
            <person name="Jeon C.O."/>
        </authorList>
    </citation>
    <scope>NUCLEOTIDE SEQUENCE [LARGE SCALE GENOMIC DNA]</scope>
    <source>
        <strain evidence="1 2">KCTC 32108</strain>
    </source>
</reference>